<feature type="domain" description="Histidine kinase" evidence="7">
    <location>
        <begin position="501"/>
        <end position="742"/>
    </location>
</feature>
<feature type="repeat" description="TPR" evidence="4">
    <location>
        <begin position="120"/>
        <end position="153"/>
    </location>
</feature>
<dbReference type="CDD" id="cd00082">
    <property type="entry name" value="HisKA"/>
    <property type="match status" value="1"/>
</dbReference>
<dbReference type="Pfam" id="PF02518">
    <property type="entry name" value="HATPase_c"/>
    <property type="match status" value="1"/>
</dbReference>
<dbReference type="PANTHER" id="PTHR43065">
    <property type="entry name" value="SENSOR HISTIDINE KINASE"/>
    <property type="match status" value="1"/>
</dbReference>
<dbReference type="PANTHER" id="PTHR43065:SF42">
    <property type="entry name" value="TWO-COMPONENT SENSOR PPRA"/>
    <property type="match status" value="1"/>
</dbReference>
<dbReference type="Gene3D" id="1.25.40.10">
    <property type="entry name" value="Tetratricopeptide repeat domain"/>
    <property type="match status" value="2"/>
</dbReference>
<reference evidence="9" key="1">
    <citation type="journal article" date="2019" name="Int. J. Syst. Evol. Microbiol.">
        <title>The Global Catalogue of Microorganisms (GCM) 10K type strain sequencing project: providing services to taxonomists for standard genome sequencing and annotation.</title>
        <authorList>
            <consortium name="The Broad Institute Genomics Platform"/>
            <consortium name="The Broad Institute Genome Sequencing Center for Infectious Disease"/>
            <person name="Wu L."/>
            <person name="Ma J."/>
        </authorList>
    </citation>
    <scope>NUCLEOTIDE SEQUENCE [LARGE SCALE GENOMIC DNA]</scope>
    <source>
        <strain evidence="9">CCUG 55608</strain>
    </source>
</reference>
<comment type="catalytic activity">
    <reaction evidence="1">
        <text>ATP + protein L-histidine = ADP + protein N-phospho-L-histidine.</text>
        <dbReference type="EC" id="2.7.13.3"/>
    </reaction>
</comment>
<dbReference type="PRINTS" id="PR00344">
    <property type="entry name" value="BCTRLSENSOR"/>
</dbReference>
<dbReference type="InterPro" id="IPR019734">
    <property type="entry name" value="TPR_rpt"/>
</dbReference>
<keyword evidence="6" id="KW-0812">Transmembrane</keyword>
<keyword evidence="4" id="KW-0802">TPR repeat</keyword>
<dbReference type="Proteomes" id="UP001597116">
    <property type="component" value="Unassembled WGS sequence"/>
</dbReference>
<evidence type="ECO:0000256" key="4">
    <source>
        <dbReference type="PROSITE-ProRule" id="PRU00339"/>
    </source>
</evidence>
<feature type="transmembrane region" description="Helical" evidence="6">
    <location>
        <begin position="435"/>
        <end position="455"/>
    </location>
</feature>
<keyword evidence="6" id="KW-1133">Transmembrane helix</keyword>
<keyword evidence="5" id="KW-0175">Coiled coil</keyword>
<dbReference type="SUPFAM" id="SSF47384">
    <property type="entry name" value="Homodimeric domain of signal transducing histidine kinase"/>
    <property type="match status" value="1"/>
</dbReference>
<evidence type="ECO:0000256" key="2">
    <source>
        <dbReference type="ARBA" id="ARBA00012438"/>
    </source>
</evidence>
<evidence type="ECO:0000259" key="7">
    <source>
        <dbReference type="PROSITE" id="PS50109"/>
    </source>
</evidence>
<protein>
    <recommendedName>
        <fullName evidence="2">histidine kinase</fullName>
        <ecNumber evidence="2">2.7.13.3</ecNumber>
    </recommendedName>
</protein>
<dbReference type="EMBL" id="JBHTLP010000004">
    <property type="protein sequence ID" value="MFD1140982.1"/>
    <property type="molecule type" value="Genomic_DNA"/>
</dbReference>
<dbReference type="PROSITE" id="PS50005">
    <property type="entry name" value="TPR"/>
    <property type="match status" value="1"/>
</dbReference>
<dbReference type="RefSeq" id="WP_379884097.1">
    <property type="nucleotide sequence ID" value="NZ_JBHTLP010000004.1"/>
</dbReference>
<dbReference type="Gene3D" id="3.30.565.10">
    <property type="entry name" value="Histidine kinase-like ATPase, C-terminal domain"/>
    <property type="match status" value="1"/>
</dbReference>
<evidence type="ECO:0000313" key="8">
    <source>
        <dbReference type="EMBL" id="MFD1140982.1"/>
    </source>
</evidence>
<dbReference type="Pfam" id="PF13424">
    <property type="entry name" value="TPR_12"/>
    <property type="match status" value="2"/>
</dbReference>
<dbReference type="SUPFAM" id="SSF55874">
    <property type="entry name" value="ATPase domain of HSP90 chaperone/DNA topoisomerase II/histidine kinase"/>
    <property type="match status" value="1"/>
</dbReference>
<dbReference type="InterPro" id="IPR004358">
    <property type="entry name" value="Sig_transdc_His_kin-like_C"/>
</dbReference>
<evidence type="ECO:0000256" key="3">
    <source>
        <dbReference type="ARBA" id="ARBA00022553"/>
    </source>
</evidence>
<name>A0ABW3Q5J1_9BACT</name>
<keyword evidence="3" id="KW-0597">Phosphoprotein</keyword>
<dbReference type="SUPFAM" id="SSF48452">
    <property type="entry name" value="TPR-like"/>
    <property type="match status" value="2"/>
</dbReference>
<dbReference type="InterPro" id="IPR036890">
    <property type="entry name" value="HATPase_C_sf"/>
</dbReference>
<gene>
    <name evidence="8" type="ORF">ACFQ4C_07675</name>
</gene>
<keyword evidence="6" id="KW-0472">Membrane</keyword>
<dbReference type="PROSITE" id="PS50109">
    <property type="entry name" value="HIS_KIN"/>
    <property type="match status" value="1"/>
</dbReference>
<dbReference type="InterPro" id="IPR011990">
    <property type="entry name" value="TPR-like_helical_dom_sf"/>
</dbReference>
<comment type="caution">
    <text evidence="8">The sequence shown here is derived from an EMBL/GenBank/DDBJ whole genome shotgun (WGS) entry which is preliminary data.</text>
</comment>
<evidence type="ECO:0000256" key="1">
    <source>
        <dbReference type="ARBA" id="ARBA00000085"/>
    </source>
</evidence>
<dbReference type="InterPro" id="IPR003594">
    <property type="entry name" value="HATPase_dom"/>
</dbReference>
<evidence type="ECO:0000256" key="6">
    <source>
        <dbReference type="SAM" id="Phobius"/>
    </source>
</evidence>
<dbReference type="SMART" id="SM00387">
    <property type="entry name" value="HATPase_c"/>
    <property type="match status" value="1"/>
</dbReference>
<dbReference type="SMART" id="SM00388">
    <property type="entry name" value="HisKA"/>
    <property type="match status" value="1"/>
</dbReference>
<proteinExistence type="predicted"/>
<dbReference type="SMART" id="SM00028">
    <property type="entry name" value="TPR"/>
    <property type="match status" value="6"/>
</dbReference>
<dbReference type="InterPro" id="IPR036097">
    <property type="entry name" value="HisK_dim/P_sf"/>
</dbReference>
<accession>A0ABW3Q5J1</accession>
<keyword evidence="9" id="KW-1185">Reference proteome</keyword>
<dbReference type="Gene3D" id="1.10.287.130">
    <property type="match status" value="1"/>
</dbReference>
<organism evidence="8 9">
    <name type="scientific">Larkinella insperata</name>
    <dbReference type="NCBI Taxonomy" id="332158"/>
    <lineage>
        <taxon>Bacteria</taxon>
        <taxon>Pseudomonadati</taxon>
        <taxon>Bacteroidota</taxon>
        <taxon>Cytophagia</taxon>
        <taxon>Cytophagales</taxon>
        <taxon>Spirosomataceae</taxon>
        <taxon>Larkinella</taxon>
    </lineage>
</organism>
<dbReference type="EC" id="2.7.13.3" evidence="2"/>
<dbReference type="InterPro" id="IPR003661">
    <property type="entry name" value="HisK_dim/P_dom"/>
</dbReference>
<dbReference type="InterPro" id="IPR005467">
    <property type="entry name" value="His_kinase_dom"/>
</dbReference>
<evidence type="ECO:0000313" key="9">
    <source>
        <dbReference type="Proteomes" id="UP001597116"/>
    </source>
</evidence>
<evidence type="ECO:0000256" key="5">
    <source>
        <dbReference type="SAM" id="Coils"/>
    </source>
</evidence>
<sequence length="742" mass="82621">MKYWLLPFYLLFGYSFTLAQSPKIDSLNRLISRASSDTARINLITKKISLVSEINIDSALALSLKTIESAHRVNYPSGEAFARVLAAQNYNYKGQYAASRTHLDVAQKIYKALNDPRKLIKVYNTYGTLYGMQSKYDSSIAFFEKSAALAKRHNDKVVLATIYTNIGISYQMLSNLPRALEYQQLSLTTAEANGDRTTQAYCLVNMANTYKLMADNKGAEQRYLQAIRLAKLEGIKNVELYAYTNLSAMYSQDSTSQKTYEFALKAARLAHQMGDPGIEATSLSRAASYLATVKRYKEAEAVNKQALSLADASGQPLNIHQTYSAMGTILKMQGKCASAIPFYEKSFAALKDADIYDEQTGVIYGELSACYEATGQYRQALSAYKTAAAISDSIRGKENVRKATELKMTYEFDKQQQIAQAQHQKQSELARTRQLALLAGMGLLLVVAAVSFYAYRTKQKANVSLEKQKQELEQTLTQLRLTQQQLIQSEKMASLGELTAGIAHEIQNPLNFVNNFSEVSTELIEELKEGPFQQVPDSEKEYAAEILGDLTQNLQKINHHGKRADSIVKGMLEHSRTSTGERKPTDLNALAEEYLKLAYHGLRAKDKSFNAQLVTDFDPNLKKTEVMAQDLGRVLLNLYNNAFYAVQEKQKTAPESYQPTVTVRTGQDQGQVRIQVQDNGTGMPENLKQKIFQPFFTTKPTGQGTGLGLSLSYDIITKGHSGRLDVETQPGEGTQMVVTLPA</sequence>
<feature type="coiled-coil region" evidence="5">
    <location>
        <begin position="455"/>
        <end position="489"/>
    </location>
</feature>